<dbReference type="InterPro" id="IPR048920">
    <property type="entry name" value="REC102"/>
</dbReference>
<accession>A0AA91PYX5</accession>
<reference evidence="1 2" key="1">
    <citation type="submission" date="2017-04" db="EMBL/GenBank/DDBJ databases">
        <title>Draft genome of the yeast Clavispora lusitaniae type strain CBS 6936.</title>
        <authorList>
            <person name="Durrens P."/>
            <person name="Klopp C."/>
            <person name="Biteau N."/>
            <person name="Fitton-Ouhabi V."/>
            <person name="Dementhon K."/>
            <person name="Accoceberry I."/>
            <person name="Sherman D.J."/>
            <person name="Noel T."/>
        </authorList>
    </citation>
    <scope>NUCLEOTIDE SEQUENCE [LARGE SCALE GENOMIC DNA]</scope>
    <source>
        <strain evidence="1 2">CBS 6936</strain>
    </source>
</reference>
<evidence type="ECO:0000313" key="2">
    <source>
        <dbReference type="Proteomes" id="UP000195602"/>
    </source>
</evidence>
<proteinExistence type="predicted"/>
<dbReference type="EMBL" id="LYUB02000010">
    <property type="protein sequence ID" value="OVF07931.1"/>
    <property type="molecule type" value="Genomic_DNA"/>
</dbReference>
<comment type="caution">
    <text evidence="1">The sequence shown here is derived from an EMBL/GenBank/DDBJ whole genome shotgun (WGS) entry which is preliminary data.</text>
</comment>
<name>A0AA91PYX5_CLALS</name>
<evidence type="ECO:0000313" key="1">
    <source>
        <dbReference type="EMBL" id="OVF07931.1"/>
    </source>
</evidence>
<dbReference type="AlphaFoldDB" id="A0AA91PYX5"/>
<sequence length="227" mass="26098">MAMDIKINGRLLPQDNPGALFLRKAISESLLWPSLMFSVVDTRKPRSATIELALMCKLVNALSPQLSHVSVEHLERLNIIIEYWTPATNCYMDRMNRHFQYLLASLALHLEYSYPFVFSFYGKHLVRLNIENLLRVHSYLSASGCAEEKGPPLAEMVLLRLQRSILHEFNSLNIMKECDFSSHRLRQCKDSWSKHDFTYRSIKCMVFSPSMLSDLHNGLSPAPEAPI</sequence>
<protein>
    <submittedName>
        <fullName evidence="1">Uncharacterized protein</fullName>
    </submittedName>
</protein>
<organism evidence="1 2">
    <name type="scientific">Clavispora lusitaniae</name>
    <name type="common">Candida lusitaniae</name>
    <dbReference type="NCBI Taxonomy" id="36911"/>
    <lineage>
        <taxon>Eukaryota</taxon>
        <taxon>Fungi</taxon>
        <taxon>Dikarya</taxon>
        <taxon>Ascomycota</taxon>
        <taxon>Saccharomycotina</taxon>
        <taxon>Pichiomycetes</taxon>
        <taxon>Metschnikowiaceae</taxon>
        <taxon>Clavispora</taxon>
    </lineage>
</organism>
<gene>
    <name evidence="1" type="ORF">A9F13_10g00583</name>
</gene>
<dbReference type="Proteomes" id="UP000195602">
    <property type="component" value="Unassembled WGS sequence"/>
</dbReference>
<dbReference type="KEGG" id="clus:A9F13_10g00583"/>
<dbReference type="Pfam" id="PF21736">
    <property type="entry name" value="REC102"/>
    <property type="match status" value="1"/>
</dbReference>